<dbReference type="Pfam" id="PF01738">
    <property type="entry name" value="DLH"/>
    <property type="match status" value="1"/>
</dbReference>
<evidence type="ECO:0000259" key="1">
    <source>
        <dbReference type="Pfam" id="PF01738"/>
    </source>
</evidence>
<organism evidence="2 3">
    <name type="scientific">Streptomyces thinghirensis</name>
    <dbReference type="NCBI Taxonomy" id="551547"/>
    <lineage>
        <taxon>Bacteria</taxon>
        <taxon>Bacillati</taxon>
        <taxon>Actinomycetota</taxon>
        <taxon>Actinomycetes</taxon>
        <taxon>Kitasatosporales</taxon>
        <taxon>Streptomycetaceae</taxon>
        <taxon>Streptomyces</taxon>
    </lineage>
</organism>
<dbReference type="EMBL" id="BAABJR010000009">
    <property type="protein sequence ID" value="GAA5210847.1"/>
    <property type="molecule type" value="Genomic_DNA"/>
</dbReference>
<gene>
    <name evidence="2" type="ORF">GCM10023323_40100</name>
</gene>
<evidence type="ECO:0000313" key="2">
    <source>
        <dbReference type="EMBL" id="GAA5210847.1"/>
    </source>
</evidence>
<dbReference type="RefSeq" id="WP_345632216.1">
    <property type="nucleotide sequence ID" value="NZ_BAABJR010000009.1"/>
</dbReference>
<dbReference type="PANTHER" id="PTHR46623">
    <property type="entry name" value="CARBOXYMETHYLENEBUTENOLIDASE-RELATED"/>
    <property type="match status" value="1"/>
</dbReference>
<accession>A0ABP9T4G2</accession>
<dbReference type="GO" id="GO:0016787">
    <property type="term" value="F:hydrolase activity"/>
    <property type="evidence" value="ECO:0007669"/>
    <property type="project" value="UniProtKB-KW"/>
</dbReference>
<dbReference type="PANTHER" id="PTHR46623:SF6">
    <property type="entry name" value="ALPHA_BETA-HYDROLASES SUPERFAMILY PROTEIN"/>
    <property type="match status" value="1"/>
</dbReference>
<dbReference type="InterPro" id="IPR051049">
    <property type="entry name" value="Dienelactone_hydrolase-like"/>
</dbReference>
<name>A0ABP9T4G2_9ACTN</name>
<protein>
    <submittedName>
        <fullName evidence="2">Dienelactone hydrolase family protein</fullName>
    </submittedName>
</protein>
<comment type="caution">
    <text evidence="2">The sequence shown here is derived from an EMBL/GenBank/DDBJ whole genome shotgun (WGS) entry which is preliminary data.</text>
</comment>
<dbReference type="SUPFAM" id="SSF53474">
    <property type="entry name" value="alpha/beta-Hydrolases"/>
    <property type="match status" value="1"/>
</dbReference>
<evidence type="ECO:0000313" key="3">
    <source>
        <dbReference type="Proteomes" id="UP001499878"/>
    </source>
</evidence>
<proteinExistence type="predicted"/>
<dbReference type="InterPro" id="IPR029058">
    <property type="entry name" value="AB_hydrolase_fold"/>
</dbReference>
<feature type="domain" description="Dienelactone hydrolase" evidence="1">
    <location>
        <begin position="80"/>
        <end position="225"/>
    </location>
</feature>
<dbReference type="InterPro" id="IPR002925">
    <property type="entry name" value="Dienelactn_hydro"/>
</dbReference>
<keyword evidence="3" id="KW-1185">Reference proteome</keyword>
<keyword evidence="2" id="KW-0378">Hydrolase</keyword>
<reference evidence="3" key="1">
    <citation type="journal article" date="2019" name="Int. J. Syst. Evol. Microbiol.">
        <title>The Global Catalogue of Microorganisms (GCM) 10K type strain sequencing project: providing services to taxonomists for standard genome sequencing and annotation.</title>
        <authorList>
            <consortium name="The Broad Institute Genomics Platform"/>
            <consortium name="The Broad Institute Genome Sequencing Center for Infectious Disease"/>
            <person name="Wu L."/>
            <person name="Ma J."/>
        </authorList>
    </citation>
    <scope>NUCLEOTIDE SEQUENCE [LARGE SCALE GENOMIC DNA]</scope>
    <source>
        <strain evidence="3">JCM 18306</strain>
    </source>
</reference>
<sequence>MELAFPRIDPAVSEVMSARGALRVAEIRLGGVPRGAVIVLCDAGTGGQDAPGVMNALVEHGYESVAAVLPASGAGSAATDHDLLEDVAALLGRLAERGWSPDQVGLVGYGLGGRTALLAAAEFPLGAAVSVAPAGLTAASGMLPALADAARPVRTPWLGLFGEEDADAPAPAVLSLGASLAQSSAYTELVTYPGVARAFHDDAARDALAHAAAFDSWQRTVEWFDLRVVPRPTPLAQAWQERAAGTVQVAPSGA</sequence>
<dbReference type="Proteomes" id="UP001499878">
    <property type="component" value="Unassembled WGS sequence"/>
</dbReference>
<dbReference type="Gene3D" id="3.40.50.1820">
    <property type="entry name" value="alpha/beta hydrolase"/>
    <property type="match status" value="1"/>
</dbReference>